<keyword evidence="2" id="KW-1133">Transmembrane helix</keyword>
<keyword evidence="4" id="KW-1185">Reference proteome</keyword>
<comment type="caution">
    <text evidence="3">The sequence shown here is derived from an EMBL/GenBank/DDBJ whole genome shotgun (WGS) entry which is preliminary data.</text>
</comment>
<keyword evidence="2" id="KW-0472">Membrane</keyword>
<sequence>MTPTDETPQDAERPANTDPANEAATPPVVQTAQDPAPLTPPPPPPPPTPPVVAAPREIDRALLRTYKFMLIYQFGGALLLGGGMLASLLLAYLFKGSFQPPLLLLVVLVGMLGAFFSALTRLYRIEQLADAVISPTVSQLGAFYLLVFSLIAPVVGGIAALVLYVSFAGEFLQGGLFPSIKCKGECGSFVDVIANYVPNEPKDYAKALVWGFIAGFSERLVPDTLQTFATQRGAQRPPV</sequence>
<keyword evidence="2" id="KW-0812">Transmembrane</keyword>
<dbReference type="EMBL" id="VITK01000003">
    <property type="protein sequence ID" value="TWB01327.1"/>
    <property type="molecule type" value="Genomic_DNA"/>
</dbReference>
<evidence type="ECO:0000313" key="4">
    <source>
        <dbReference type="Proteomes" id="UP000319949"/>
    </source>
</evidence>
<dbReference type="AlphaFoldDB" id="A0A560DW38"/>
<evidence type="ECO:0000256" key="1">
    <source>
        <dbReference type="SAM" id="MobiDB-lite"/>
    </source>
</evidence>
<dbReference type="STRING" id="1803665.GCA_001641335_00536"/>
<gene>
    <name evidence="3" type="ORF">FBZ96_10398</name>
</gene>
<accession>A0A560DW38</accession>
<name>A0A560DW38_9BRAD</name>
<feature type="region of interest" description="Disordered" evidence="1">
    <location>
        <begin position="1"/>
        <end position="53"/>
    </location>
</feature>
<feature type="transmembrane region" description="Helical" evidence="2">
    <location>
        <begin position="101"/>
        <end position="123"/>
    </location>
</feature>
<evidence type="ECO:0000256" key="2">
    <source>
        <dbReference type="SAM" id="Phobius"/>
    </source>
</evidence>
<feature type="transmembrane region" description="Helical" evidence="2">
    <location>
        <begin position="70"/>
        <end position="94"/>
    </location>
</feature>
<feature type="transmembrane region" description="Helical" evidence="2">
    <location>
        <begin position="143"/>
        <end position="167"/>
    </location>
</feature>
<organism evidence="3 4">
    <name type="scientific">Bradyrhizobium stylosanthis</name>
    <dbReference type="NCBI Taxonomy" id="1803665"/>
    <lineage>
        <taxon>Bacteria</taxon>
        <taxon>Pseudomonadati</taxon>
        <taxon>Pseudomonadota</taxon>
        <taxon>Alphaproteobacteria</taxon>
        <taxon>Hyphomicrobiales</taxon>
        <taxon>Nitrobacteraceae</taxon>
        <taxon>Bradyrhizobium</taxon>
    </lineage>
</organism>
<protein>
    <submittedName>
        <fullName evidence="3">Uncharacterized protein</fullName>
    </submittedName>
</protein>
<proteinExistence type="predicted"/>
<feature type="compositionally biased region" description="Pro residues" evidence="1">
    <location>
        <begin position="37"/>
        <end position="52"/>
    </location>
</feature>
<reference evidence="3 4" key="1">
    <citation type="submission" date="2019-06" db="EMBL/GenBank/DDBJ databases">
        <title>Genomic Encyclopedia of Type Strains, Phase IV (KMG-V): Genome sequencing to study the core and pangenomes of soil and plant-associated prokaryotes.</title>
        <authorList>
            <person name="Whitman W."/>
        </authorList>
    </citation>
    <scope>NUCLEOTIDE SEQUENCE [LARGE SCALE GENOMIC DNA]</scope>
    <source>
        <strain evidence="3 4">BR 510</strain>
    </source>
</reference>
<dbReference type="Proteomes" id="UP000319949">
    <property type="component" value="Unassembled WGS sequence"/>
</dbReference>
<evidence type="ECO:0000313" key="3">
    <source>
        <dbReference type="EMBL" id="TWB01327.1"/>
    </source>
</evidence>